<dbReference type="AlphaFoldDB" id="A0AAE0LL65"/>
<dbReference type="Proteomes" id="UP001190700">
    <property type="component" value="Unassembled WGS sequence"/>
</dbReference>
<sequence>MTAVSVTEMQAGDLLVEIELQELSPKQQTCLVTDHDRVGPCYNLVLECKYEVILNIFRESSTLSNPVKSIRKLQLKTKDGIPVALAMEPTVHKKKTLPNLLTFKGEWMPSRCQSNMLFTPTKWPETRSVLMELEVELKDLPGRPVKLSQEMHCLVSINDICENCVMLSIGNEVHKEDSAALRATRAYEWSKKEYMKLNPQTRKAIQGTVFVLKAAVEVLI</sequence>
<organism evidence="1 2">
    <name type="scientific">Cymbomonas tetramitiformis</name>
    <dbReference type="NCBI Taxonomy" id="36881"/>
    <lineage>
        <taxon>Eukaryota</taxon>
        <taxon>Viridiplantae</taxon>
        <taxon>Chlorophyta</taxon>
        <taxon>Pyramimonadophyceae</taxon>
        <taxon>Pyramimonadales</taxon>
        <taxon>Pyramimonadaceae</taxon>
        <taxon>Cymbomonas</taxon>
    </lineage>
</organism>
<proteinExistence type="predicted"/>
<protein>
    <submittedName>
        <fullName evidence="1">Uncharacterized protein</fullName>
    </submittedName>
</protein>
<evidence type="ECO:0000313" key="1">
    <source>
        <dbReference type="EMBL" id="KAK3289278.1"/>
    </source>
</evidence>
<keyword evidence="2" id="KW-1185">Reference proteome</keyword>
<comment type="caution">
    <text evidence="1">The sequence shown here is derived from an EMBL/GenBank/DDBJ whole genome shotgun (WGS) entry which is preliminary data.</text>
</comment>
<gene>
    <name evidence="1" type="ORF">CYMTET_3279</name>
</gene>
<name>A0AAE0LL65_9CHLO</name>
<evidence type="ECO:0000313" key="2">
    <source>
        <dbReference type="Proteomes" id="UP001190700"/>
    </source>
</evidence>
<accession>A0AAE0LL65</accession>
<dbReference type="EMBL" id="LGRX02000173">
    <property type="protein sequence ID" value="KAK3289278.1"/>
    <property type="molecule type" value="Genomic_DNA"/>
</dbReference>
<reference evidence="1 2" key="1">
    <citation type="journal article" date="2015" name="Genome Biol. Evol.">
        <title>Comparative Genomics of a Bacterivorous Green Alga Reveals Evolutionary Causalities and Consequences of Phago-Mixotrophic Mode of Nutrition.</title>
        <authorList>
            <person name="Burns J.A."/>
            <person name="Paasch A."/>
            <person name="Narechania A."/>
            <person name="Kim E."/>
        </authorList>
    </citation>
    <scope>NUCLEOTIDE SEQUENCE [LARGE SCALE GENOMIC DNA]</scope>
    <source>
        <strain evidence="1 2">PLY_AMNH</strain>
    </source>
</reference>